<dbReference type="InterPro" id="IPR045203">
    <property type="entry name" value="RanGAP1/2"/>
</dbReference>
<dbReference type="Proteomes" id="UP000290289">
    <property type="component" value="Chromosome 1"/>
</dbReference>
<dbReference type="AlphaFoldDB" id="A0A498KRP2"/>
<protein>
    <submittedName>
        <fullName evidence="1">Uncharacterized protein</fullName>
    </submittedName>
</protein>
<dbReference type="InterPro" id="IPR032675">
    <property type="entry name" value="LRR_dom_sf"/>
</dbReference>
<dbReference type="EMBL" id="RDQH01000327">
    <property type="protein sequence ID" value="RXI09114.1"/>
    <property type="molecule type" value="Genomic_DNA"/>
</dbReference>
<sequence length="773" mass="85789">MYEVGKLVMVLNAEKVFDEIAKRQNVDNAGNPFDRMTPLFHSMVVCSQFCITEGEFWNVWDPGRRLAKILGVMLCSKHQENHCEKSFIDAGKADELLLPSRDDKKSCTNVCFGKRSFGMDAACVTEPILLSIKDQLHEVDLLDFTAGRSEEEALKVMHEFSSTLDEYVLRYLDFSDNASDENGVNAFGSLLSSQNNLEELYLMNMARLNMCHNTRKWHRDVIRKIKWLYEKRISIMIETQGQGHYEDFSDYIKTGDDLTFKLLLYFQAVNAKGFGFTKFGSTEEAKTVVGNMNDVAASAMKIKEMEQGLTSLIVLGNGRLSDLIAQLQDILEGVNEADILPGKFDSAVIRAQIQQLAQEFWVLTSFGPITIYNESSSSSGNYASYLVPVVALAAMGYCFHDFIFTILVYDAGFVKIDSLALRVFDERSHSADCDFQLGYHMPISDTGGTLHGLLTSNVQTKDAFKSKFLICTGKFMKNGTIVHLKLGFHEFILDKGGTTIQRLLNSKSIGKVEIILVQENASAQLFDALQPLEEVDLLIVPADQTRIAPNVFDEISDSSCCVVVQCAMCYCKGICDKGGGSKFWYTVISNTHFSCLNESGNCIECSQDGMIGVVMLVAYTTCIDVGGVFCSTYIALSRADILEGGKDIYTTTFISGLLTGRRMMTVTYLGILKHFLSEYVEQRKLGPAFTVAKHIPKLGDLSLLVENTSVEQLGLVRNVTIFMDSTTIIGDTPSKDGLQDHGGSPFDITGRNHFLKKQLQGLQIGACYAEASN</sequence>
<organism evidence="1 2">
    <name type="scientific">Malus domestica</name>
    <name type="common">Apple</name>
    <name type="synonym">Pyrus malus</name>
    <dbReference type="NCBI Taxonomy" id="3750"/>
    <lineage>
        <taxon>Eukaryota</taxon>
        <taxon>Viridiplantae</taxon>
        <taxon>Streptophyta</taxon>
        <taxon>Embryophyta</taxon>
        <taxon>Tracheophyta</taxon>
        <taxon>Spermatophyta</taxon>
        <taxon>Magnoliopsida</taxon>
        <taxon>eudicotyledons</taxon>
        <taxon>Gunneridae</taxon>
        <taxon>Pentapetalae</taxon>
        <taxon>rosids</taxon>
        <taxon>fabids</taxon>
        <taxon>Rosales</taxon>
        <taxon>Rosaceae</taxon>
        <taxon>Amygdaloideae</taxon>
        <taxon>Maleae</taxon>
        <taxon>Malus</taxon>
    </lineage>
</organism>
<evidence type="ECO:0000313" key="2">
    <source>
        <dbReference type="Proteomes" id="UP000290289"/>
    </source>
</evidence>
<proteinExistence type="predicted"/>
<dbReference type="STRING" id="3750.A0A498KRP2"/>
<gene>
    <name evidence="1" type="ORF">DVH24_023258</name>
</gene>
<comment type="caution">
    <text evidence="1">The sequence shown here is derived from an EMBL/GenBank/DDBJ whole genome shotgun (WGS) entry which is preliminary data.</text>
</comment>
<reference evidence="1 2" key="1">
    <citation type="submission" date="2018-10" db="EMBL/GenBank/DDBJ databases">
        <title>A high-quality apple genome assembly.</title>
        <authorList>
            <person name="Hu J."/>
        </authorList>
    </citation>
    <scope>NUCLEOTIDE SEQUENCE [LARGE SCALE GENOMIC DNA]</scope>
    <source>
        <strain evidence="2">cv. HFTH1</strain>
        <tissue evidence="1">Young leaf</tissue>
    </source>
</reference>
<dbReference type="GO" id="GO:0005096">
    <property type="term" value="F:GTPase activator activity"/>
    <property type="evidence" value="ECO:0007669"/>
    <property type="project" value="InterPro"/>
</dbReference>
<dbReference type="PANTHER" id="PTHR46761:SF2">
    <property type="entry name" value="RAN GTPASE-ACTIVATING PROTEIN 1"/>
    <property type="match status" value="1"/>
</dbReference>
<accession>A0A498KRP2</accession>
<name>A0A498KRP2_MALDO</name>
<dbReference type="Gene3D" id="3.80.10.10">
    <property type="entry name" value="Ribonuclease Inhibitor"/>
    <property type="match status" value="1"/>
</dbReference>
<keyword evidence="2" id="KW-1185">Reference proteome</keyword>
<evidence type="ECO:0000313" key="1">
    <source>
        <dbReference type="EMBL" id="RXI09114.1"/>
    </source>
</evidence>
<dbReference type="PANTHER" id="PTHR46761">
    <property type="entry name" value="RAN GTPASE-ACTIVATING PROTEIN 1"/>
    <property type="match status" value="1"/>
</dbReference>